<feature type="binding site" evidence="7">
    <location>
        <position position="241"/>
    </location>
    <ligand>
        <name>Mn(2+)</name>
        <dbReference type="ChEBI" id="CHEBI:29035"/>
        <label>1</label>
    </ligand>
</feature>
<keyword evidence="4 5" id="KW-0464">Manganese</keyword>
<name>A0A5A8F589_9BACT</name>
<dbReference type="Proteomes" id="UP000322876">
    <property type="component" value="Unassembled WGS sequence"/>
</dbReference>
<comment type="caution">
    <text evidence="9">The sequence shown here is derived from an EMBL/GenBank/DDBJ whole genome shotgun (WGS) entry which is preliminary data.</text>
</comment>
<feature type="binding site" evidence="5 7">
    <location>
        <position position="155"/>
    </location>
    <ligand>
        <name>Mn(2+)</name>
        <dbReference type="ChEBI" id="CHEBI:29035"/>
        <label>1</label>
    </ligand>
</feature>
<dbReference type="InterPro" id="IPR005923">
    <property type="entry name" value="HutG"/>
</dbReference>
<evidence type="ECO:0000313" key="10">
    <source>
        <dbReference type="Proteomes" id="UP000322876"/>
    </source>
</evidence>
<dbReference type="GO" id="GO:0019557">
    <property type="term" value="P:L-histidine catabolic process to glutamate and formate"/>
    <property type="evidence" value="ECO:0007669"/>
    <property type="project" value="UniProtKB-UniPathway"/>
</dbReference>
<gene>
    <name evidence="5 9" type="primary">hutG</name>
    <name evidence="9" type="ORF">FHQ18_10640</name>
</gene>
<feature type="binding site" evidence="5 7">
    <location>
        <position position="239"/>
    </location>
    <ligand>
        <name>Mn(2+)</name>
        <dbReference type="ChEBI" id="CHEBI:29035"/>
        <label>1</label>
    </ligand>
</feature>
<dbReference type="PIRSF" id="PIRSF036979">
    <property type="entry name" value="Arginase"/>
    <property type="match status" value="1"/>
</dbReference>
<dbReference type="GO" id="GO:0019556">
    <property type="term" value="P:L-histidine catabolic process to glutamate and formamide"/>
    <property type="evidence" value="ECO:0007669"/>
    <property type="project" value="UniProtKB-UniRule"/>
</dbReference>
<dbReference type="SUPFAM" id="SSF52768">
    <property type="entry name" value="Arginase/deacetylase"/>
    <property type="match status" value="1"/>
</dbReference>
<comment type="function">
    <text evidence="5">Catalyzes the conversion of N-formimidoyl-L-glutamate to L-glutamate and formamide.</text>
</comment>
<evidence type="ECO:0000256" key="6">
    <source>
        <dbReference type="NCBIfam" id="TIGR01227"/>
    </source>
</evidence>
<dbReference type="GO" id="GO:0008783">
    <property type="term" value="F:agmatinase activity"/>
    <property type="evidence" value="ECO:0007669"/>
    <property type="project" value="TreeGrafter"/>
</dbReference>
<dbReference type="GO" id="GO:0033389">
    <property type="term" value="P:putrescine biosynthetic process from arginine, via agmatine"/>
    <property type="evidence" value="ECO:0007669"/>
    <property type="project" value="TreeGrafter"/>
</dbReference>
<dbReference type="EMBL" id="VFJB01000009">
    <property type="protein sequence ID" value="KAA0257017.1"/>
    <property type="molecule type" value="Genomic_DNA"/>
</dbReference>
<dbReference type="NCBIfam" id="TIGR01227">
    <property type="entry name" value="hutG"/>
    <property type="match status" value="1"/>
</dbReference>
<keyword evidence="2 5" id="KW-0378">Hydrolase</keyword>
<evidence type="ECO:0000256" key="1">
    <source>
        <dbReference type="ARBA" id="ARBA00022723"/>
    </source>
</evidence>
<dbReference type="InterPro" id="IPR023696">
    <property type="entry name" value="Ureohydrolase_dom_sf"/>
</dbReference>
<evidence type="ECO:0000256" key="7">
    <source>
        <dbReference type="PIRSR" id="PIRSR036979-1"/>
    </source>
</evidence>
<comment type="catalytic activity">
    <reaction evidence="5">
        <text>N-formimidoyl-L-glutamate + H2O = formamide + L-glutamate</text>
        <dbReference type="Rhea" id="RHEA:22492"/>
        <dbReference type="ChEBI" id="CHEBI:15377"/>
        <dbReference type="ChEBI" id="CHEBI:16397"/>
        <dbReference type="ChEBI" id="CHEBI:29985"/>
        <dbReference type="ChEBI" id="CHEBI:58928"/>
        <dbReference type="EC" id="3.5.3.8"/>
    </reaction>
</comment>
<dbReference type="GO" id="GO:0030145">
    <property type="term" value="F:manganese ion binding"/>
    <property type="evidence" value="ECO:0007669"/>
    <property type="project" value="UniProtKB-UniRule"/>
</dbReference>
<feature type="binding site" evidence="5 7">
    <location>
        <position position="151"/>
    </location>
    <ligand>
        <name>Mn(2+)</name>
        <dbReference type="ChEBI" id="CHEBI:29035"/>
        <label>1</label>
    </ligand>
</feature>
<dbReference type="PANTHER" id="PTHR11358">
    <property type="entry name" value="ARGINASE/AGMATINASE"/>
    <property type="match status" value="1"/>
</dbReference>
<evidence type="ECO:0000256" key="3">
    <source>
        <dbReference type="ARBA" id="ARBA00022808"/>
    </source>
</evidence>
<comment type="pathway">
    <text evidence="5">Amino-acid degradation; L-histidine degradation into L-glutamate; L-glutamate from N-formimidoyl-L-glutamate (hydrolase route): step 1/1.</text>
</comment>
<dbReference type="UniPathway" id="UPA00379">
    <property type="reaction ID" value="UER00552"/>
</dbReference>
<proteinExistence type="inferred from homology"/>
<dbReference type="GO" id="GO:0050415">
    <property type="term" value="F:formimidoylglutamase activity"/>
    <property type="evidence" value="ECO:0007669"/>
    <property type="project" value="UniProtKB-UniRule"/>
</dbReference>
<feature type="binding site" evidence="5">
    <location>
        <position position="151"/>
    </location>
    <ligand>
        <name>Mn(2+)</name>
        <dbReference type="ChEBI" id="CHEBI:29035"/>
        <label>2</label>
    </ligand>
</feature>
<keyword evidence="1 5" id="KW-0479">Metal-binding</keyword>
<sequence length="316" mass="35333">MCEYKYDSFKWSGRVDSTSDFTAFRWHQVIKQINLDKIDKIQKPSIILLGFCCDEGVKRNKGRVGAKDAPAVIRKYLASLPWHWEDLNLFDAGDIFVDDGRLEDGQQMFSEKVKKIKSVGAFPIVLGGGHEVAYGTFGGVKKIKPAIINFDAHFDNRPYENGASSGTMFAQIADEIKESYKYLCIGIQKSGNTKLLFERNKEFGGECFTAEEVFNNLQNVINGIKKFLETASAIYTTVCMDVFSSSVACGVSAPVPFGILPNHFLFCFEKIAKTGKLIAFDIAEVNPSFDVDDRTARLAAHIIFHVVDNIAKWGYQ</sequence>
<protein>
    <recommendedName>
        <fullName evidence="5 6">Formimidoylglutamase</fullName>
        <ecNumber evidence="5 6">3.5.3.8</ecNumber>
    </recommendedName>
    <alternativeName>
        <fullName evidence="5">Formiminoglutamase</fullName>
    </alternativeName>
    <alternativeName>
        <fullName evidence="5">Formiminoglutamate hydrolase</fullName>
    </alternativeName>
</protein>
<keyword evidence="10" id="KW-1185">Reference proteome</keyword>
<accession>A0A5A8F589</accession>
<dbReference type="EC" id="3.5.3.8" evidence="5 6"/>
<dbReference type="Pfam" id="PF00491">
    <property type="entry name" value="Arginase"/>
    <property type="match status" value="1"/>
</dbReference>
<dbReference type="CDD" id="cd09988">
    <property type="entry name" value="Formimidoylglutamase"/>
    <property type="match status" value="1"/>
</dbReference>
<comment type="similarity">
    <text evidence="5 8">Belongs to the arginase family.</text>
</comment>
<reference evidence="9 10" key="1">
    <citation type="submission" date="2019-06" db="EMBL/GenBank/DDBJ databases">
        <title>Genomic insights into carbon and energy metabolism of Deferribacter autotrophicus revealed new metabolic traits in the phylum Deferribacteres.</title>
        <authorList>
            <person name="Slobodkin A.I."/>
            <person name="Slobodkina G.B."/>
            <person name="Allioux M."/>
            <person name="Alain K."/>
            <person name="Jebbar M."/>
            <person name="Shadrin V."/>
            <person name="Kublanov I.V."/>
            <person name="Toshchakov S.V."/>
            <person name="Bonch-Osmolovskaya E.A."/>
        </authorList>
    </citation>
    <scope>NUCLEOTIDE SEQUENCE [LARGE SCALE GENOMIC DNA]</scope>
    <source>
        <strain evidence="9 10">SL50</strain>
    </source>
</reference>
<dbReference type="AlphaFoldDB" id="A0A5A8F589"/>
<keyword evidence="3 5" id="KW-0369">Histidine metabolism</keyword>
<evidence type="ECO:0000256" key="8">
    <source>
        <dbReference type="PROSITE-ProRule" id="PRU00742"/>
    </source>
</evidence>
<dbReference type="HAMAP" id="MF_00737">
    <property type="entry name" value="Formimidoylglutam"/>
    <property type="match status" value="1"/>
</dbReference>
<evidence type="ECO:0000256" key="2">
    <source>
        <dbReference type="ARBA" id="ARBA00022801"/>
    </source>
</evidence>
<feature type="binding site" evidence="5">
    <location>
        <position position="241"/>
    </location>
    <ligand>
        <name>Mn(2+)</name>
        <dbReference type="ChEBI" id="CHEBI:29035"/>
        <label>2</label>
    </ligand>
</feature>
<evidence type="ECO:0000256" key="4">
    <source>
        <dbReference type="ARBA" id="ARBA00023211"/>
    </source>
</evidence>
<evidence type="ECO:0000313" key="9">
    <source>
        <dbReference type="EMBL" id="KAA0257017.1"/>
    </source>
</evidence>
<feature type="binding site" evidence="7">
    <location>
        <position position="153"/>
    </location>
    <ligand>
        <name>Mn(2+)</name>
        <dbReference type="ChEBI" id="CHEBI:29035"/>
        <label>1</label>
    </ligand>
</feature>
<organism evidence="9 10">
    <name type="scientific">Deferribacter autotrophicus</name>
    <dbReference type="NCBI Taxonomy" id="500465"/>
    <lineage>
        <taxon>Bacteria</taxon>
        <taxon>Pseudomonadati</taxon>
        <taxon>Deferribacterota</taxon>
        <taxon>Deferribacteres</taxon>
        <taxon>Deferribacterales</taxon>
        <taxon>Deferribacteraceae</taxon>
        <taxon>Deferribacter</taxon>
    </lineage>
</organism>
<evidence type="ECO:0000256" key="5">
    <source>
        <dbReference type="HAMAP-Rule" id="MF_00737"/>
    </source>
</evidence>
<dbReference type="RefSeq" id="WP_149267162.1">
    <property type="nucleotide sequence ID" value="NZ_VFJB01000009.1"/>
</dbReference>
<comment type="cofactor">
    <cofactor evidence="5 7">
        <name>Mn(2+)</name>
        <dbReference type="ChEBI" id="CHEBI:29035"/>
    </cofactor>
    <text evidence="5 7">Binds 2 manganese ions per subunit.</text>
</comment>
<dbReference type="Gene3D" id="3.40.800.10">
    <property type="entry name" value="Ureohydrolase domain"/>
    <property type="match status" value="1"/>
</dbReference>
<feature type="binding site" evidence="5 7">
    <location>
        <position position="130"/>
    </location>
    <ligand>
        <name>Mn(2+)</name>
        <dbReference type="ChEBI" id="CHEBI:29035"/>
        <label>1</label>
    </ligand>
</feature>
<dbReference type="PANTHER" id="PTHR11358:SF35">
    <property type="entry name" value="FORMIMIDOYLGLUTAMASE"/>
    <property type="match status" value="1"/>
</dbReference>
<dbReference type="InterPro" id="IPR006035">
    <property type="entry name" value="Ureohydrolase"/>
</dbReference>
<feature type="binding site" evidence="5">
    <location>
        <position position="239"/>
    </location>
    <ligand>
        <name>Mn(2+)</name>
        <dbReference type="ChEBI" id="CHEBI:29035"/>
        <label>2</label>
    </ligand>
</feature>
<dbReference type="PROSITE" id="PS51409">
    <property type="entry name" value="ARGINASE_2"/>
    <property type="match status" value="1"/>
</dbReference>
<dbReference type="OrthoDB" id="9788689at2"/>
<feature type="binding site" evidence="5">
    <location>
        <position position="153"/>
    </location>
    <ligand>
        <name>Mn(2+)</name>
        <dbReference type="ChEBI" id="CHEBI:29035"/>
        <label>2</label>
    </ligand>
</feature>